<feature type="chain" id="PRO_5042594172" description="DUF3824 domain-containing protein" evidence="2">
    <location>
        <begin position="19"/>
        <end position="266"/>
    </location>
</feature>
<evidence type="ECO:0000256" key="1">
    <source>
        <dbReference type="SAM" id="MobiDB-lite"/>
    </source>
</evidence>
<evidence type="ECO:0000313" key="3">
    <source>
        <dbReference type="EMBL" id="KAK3353541.1"/>
    </source>
</evidence>
<feature type="compositionally biased region" description="Basic and acidic residues" evidence="1">
    <location>
        <begin position="104"/>
        <end position="137"/>
    </location>
</feature>
<accession>A0AAJ0MEI6</accession>
<feature type="region of interest" description="Disordered" evidence="1">
    <location>
        <begin position="16"/>
        <end position="178"/>
    </location>
</feature>
<evidence type="ECO:0000256" key="2">
    <source>
        <dbReference type="SAM" id="SignalP"/>
    </source>
</evidence>
<reference evidence="3" key="2">
    <citation type="submission" date="2023-06" db="EMBL/GenBank/DDBJ databases">
        <authorList>
            <consortium name="Lawrence Berkeley National Laboratory"/>
            <person name="Haridas S."/>
            <person name="Hensen N."/>
            <person name="Bonometti L."/>
            <person name="Westerberg I."/>
            <person name="Brannstrom I.O."/>
            <person name="Guillou S."/>
            <person name="Cros-Aarteil S."/>
            <person name="Calhoun S."/>
            <person name="Kuo A."/>
            <person name="Mondo S."/>
            <person name="Pangilinan J."/>
            <person name="Riley R."/>
            <person name="Labutti K."/>
            <person name="Andreopoulos B."/>
            <person name="Lipzen A."/>
            <person name="Chen C."/>
            <person name="Yanf M."/>
            <person name="Daum C."/>
            <person name="Ng V."/>
            <person name="Clum A."/>
            <person name="Steindorff A."/>
            <person name="Ohm R."/>
            <person name="Martin F."/>
            <person name="Silar P."/>
            <person name="Natvig D."/>
            <person name="Lalanne C."/>
            <person name="Gautier V."/>
            <person name="Ament-Velasquez S.L."/>
            <person name="Kruys A."/>
            <person name="Hutchinson M.I."/>
            <person name="Powell A.J."/>
            <person name="Barry K."/>
            <person name="Miller A.N."/>
            <person name="Grigoriev I.V."/>
            <person name="Debuchy R."/>
            <person name="Gladieux P."/>
            <person name="Thoren M.H."/>
            <person name="Johannesson H."/>
        </authorList>
    </citation>
    <scope>NUCLEOTIDE SEQUENCE</scope>
    <source>
        <strain evidence="3">CBS 955.72</strain>
    </source>
</reference>
<gene>
    <name evidence="3" type="ORF">B0T25DRAFT_568741</name>
</gene>
<name>A0AAJ0MEI6_9PEZI</name>
<proteinExistence type="predicted"/>
<sequence length="266" mass="29480">MTTVVLALLGRLAGVVEDRSNSYFPEDGDDDDDDYRHRGRVPRSGTESGSVVSHRPRAPSVDDYYRKASDHHRHSQHSERPGNPRRASSTPPTPSASHGGGSSYRREHHDRDRDHSRERTHHYDRSPSRERDRDRHHYPPSSSRSKSLHHPPPSRSGSKSGRKRAPSHPPERRSSSDVFMSAARIGLEAGAMAALKLRDDDSPWIGSKGAKVGAAALSAAAVDTFMEQKHPGHKGGLRHTMMRQATQIAIGNLVMKPVMSKRGGRR</sequence>
<evidence type="ECO:0000313" key="4">
    <source>
        <dbReference type="Proteomes" id="UP001275084"/>
    </source>
</evidence>
<protein>
    <recommendedName>
        <fullName evidence="5">DUF3824 domain-containing protein</fullName>
    </recommendedName>
</protein>
<keyword evidence="4" id="KW-1185">Reference proteome</keyword>
<evidence type="ECO:0008006" key="5">
    <source>
        <dbReference type="Google" id="ProtNLM"/>
    </source>
</evidence>
<reference evidence="3" key="1">
    <citation type="journal article" date="2023" name="Mol. Phylogenet. Evol.">
        <title>Genome-scale phylogeny and comparative genomics of the fungal order Sordariales.</title>
        <authorList>
            <person name="Hensen N."/>
            <person name="Bonometti L."/>
            <person name="Westerberg I."/>
            <person name="Brannstrom I.O."/>
            <person name="Guillou S."/>
            <person name="Cros-Aarteil S."/>
            <person name="Calhoun S."/>
            <person name="Haridas S."/>
            <person name="Kuo A."/>
            <person name="Mondo S."/>
            <person name="Pangilinan J."/>
            <person name="Riley R."/>
            <person name="LaButti K."/>
            <person name="Andreopoulos B."/>
            <person name="Lipzen A."/>
            <person name="Chen C."/>
            <person name="Yan M."/>
            <person name="Daum C."/>
            <person name="Ng V."/>
            <person name="Clum A."/>
            <person name="Steindorff A."/>
            <person name="Ohm R.A."/>
            <person name="Martin F."/>
            <person name="Silar P."/>
            <person name="Natvig D.O."/>
            <person name="Lalanne C."/>
            <person name="Gautier V."/>
            <person name="Ament-Velasquez S.L."/>
            <person name="Kruys A."/>
            <person name="Hutchinson M.I."/>
            <person name="Powell A.J."/>
            <person name="Barry K."/>
            <person name="Miller A.N."/>
            <person name="Grigoriev I.V."/>
            <person name="Debuchy R."/>
            <person name="Gladieux P."/>
            <person name="Hiltunen Thoren M."/>
            <person name="Johannesson H."/>
        </authorList>
    </citation>
    <scope>NUCLEOTIDE SEQUENCE</scope>
    <source>
        <strain evidence="3">CBS 955.72</strain>
    </source>
</reference>
<organism evidence="3 4">
    <name type="scientific">Lasiosphaeria hispida</name>
    <dbReference type="NCBI Taxonomy" id="260671"/>
    <lineage>
        <taxon>Eukaryota</taxon>
        <taxon>Fungi</taxon>
        <taxon>Dikarya</taxon>
        <taxon>Ascomycota</taxon>
        <taxon>Pezizomycotina</taxon>
        <taxon>Sordariomycetes</taxon>
        <taxon>Sordariomycetidae</taxon>
        <taxon>Sordariales</taxon>
        <taxon>Lasiosphaeriaceae</taxon>
        <taxon>Lasiosphaeria</taxon>
    </lineage>
</organism>
<dbReference type="AlphaFoldDB" id="A0AAJ0MEI6"/>
<keyword evidence="2" id="KW-0732">Signal</keyword>
<comment type="caution">
    <text evidence="3">The sequence shown here is derived from an EMBL/GenBank/DDBJ whole genome shotgun (WGS) entry which is preliminary data.</text>
</comment>
<feature type="signal peptide" evidence="2">
    <location>
        <begin position="1"/>
        <end position="18"/>
    </location>
</feature>
<dbReference type="Proteomes" id="UP001275084">
    <property type="component" value="Unassembled WGS sequence"/>
</dbReference>
<dbReference type="EMBL" id="JAUIQD010000004">
    <property type="protein sequence ID" value="KAK3353541.1"/>
    <property type="molecule type" value="Genomic_DNA"/>
</dbReference>